<dbReference type="Gene3D" id="3.30.710.10">
    <property type="entry name" value="Potassium Channel Kv1.1, Chain A"/>
    <property type="match status" value="1"/>
</dbReference>
<protein>
    <recommendedName>
        <fullName evidence="4">BTB domain-containing protein</fullName>
    </recommendedName>
</protein>
<sequence>MSRFRKSSGFYFEDLFLCAEDTLFKVVHQDFVDKSDVFKDMFALPRAGTRGEGSSAEHPLVLQGIKAADLEDFLSVLYPRRSDLAPMPLARWKAAYRLASMWEFEDVRAQALGAFKEHLKTASSTDAVALHQELGLDVDADFVQAVLRIVVRTEDLTPAEAEELGMPVVMRVCTLRGWFSATHDRAALPRRICAAWGVPYRSPRAQRRPSRAFADVDSDGETECQHQ</sequence>
<comment type="caution">
    <text evidence="2">The sequence shown here is derived from an EMBL/GenBank/DDBJ whole genome shotgun (WGS) entry which is preliminary data.</text>
</comment>
<evidence type="ECO:0000256" key="1">
    <source>
        <dbReference type="SAM" id="MobiDB-lite"/>
    </source>
</evidence>
<name>A0A9P3GE66_9APHY</name>
<dbReference type="InterPro" id="IPR011333">
    <property type="entry name" value="SKP1/BTB/POZ_sf"/>
</dbReference>
<organism evidence="2 3">
    <name type="scientific">Phanerochaete sordida</name>
    <dbReference type="NCBI Taxonomy" id="48140"/>
    <lineage>
        <taxon>Eukaryota</taxon>
        <taxon>Fungi</taxon>
        <taxon>Dikarya</taxon>
        <taxon>Basidiomycota</taxon>
        <taxon>Agaricomycotina</taxon>
        <taxon>Agaricomycetes</taxon>
        <taxon>Polyporales</taxon>
        <taxon>Phanerochaetaceae</taxon>
        <taxon>Phanerochaete</taxon>
    </lineage>
</organism>
<dbReference type="AlphaFoldDB" id="A0A9P3GE66"/>
<accession>A0A9P3GE66</accession>
<evidence type="ECO:0008006" key="4">
    <source>
        <dbReference type="Google" id="ProtNLM"/>
    </source>
</evidence>
<feature type="compositionally biased region" description="Acidic residues" evidence="1">
    <location>
        <begin position="216"/>
        <end position="227"/>
    </location>
</feature>
<keyword evidence="3" id="KW-1185">Reference proteome</keyword>
<proteinExistence type="predicted"/>
<gene>
    <name evidence="2" type="ORF">PsYK624_082830</name>
</gene>
<reference evidence="2 3" key="1">
    <citation type="submission" date="2021-08" db="EMBL/GenBank/DDBJ databases">
        <title>Draft Genome Sequence of Phanerochaete sordida strain YK-624.</title>
        <authorList>
            <person name="Mori T."/>
            <person name="Dohra H."/>
            <person name="Suzuki T."/>
            <person name="Kawagishi H."/>
            <person name="Hirai H."/>
        </authorList>
    </citation>
    <scope>NUCLEOTIDE SEQUENCE [LARGE SCALE GENOMIC DNA]</scope>
    <source>
        <strain evidence="2 3">YK-624</strain>
    </source>
</reference>
<dbReference type="EMBL" id="BPQB01000025">
    <property type="protein sequence ID" value="GJE92130.1"/>
    <property type="molecule type" value="Genomic_DNA"/>
</dbReference>
<dbReference type="OrthoDB" id="3199068at2759"/>
<evidence type="ECO:0000313" key="3">
    <source>
        <dbReference type="Proteomes" id="UP000703269"/>
    </source>
</evidence>
<feature type="region of interest" description="Disordered" evidence="1">
    <location>
        <begin position="207"/>
        <end position="227"/>
    </location>
</feature>
<dbReference type="Proteomes" id="UP000703269">
    <property type="component" value="Unassembled WGS sequence"/>
</dbReference>
<evidence type="ECO:0000313" key="2">
    <source>
        <dbReference type="EMBL" id="GJE92130.1"/>
    </source>
</evidence>